<dbReference type="Pfam" id="PF00201">
    <property type="entry name" value="UDPGT"/>
    <property type="match status" value="1"/>
</dbReference>
<evidence type="ECO:0000256" key="7">
    <source>
        <dbReference type="ARBA" id="ARBA00022729"/>
    </source>
</evidence>
<name>A0A0N5A4Q2_PARTI</name>
<evidence type="ECO:0000256" key="11">
    <source>
        <dbReference type="SAM" id="Phobius"/>
    </source>
</evidence>
<evidence type="ECO:0000256" key="10">
    <source>
        <dbReference type="ARBA" id="ARBA00047475"/>
    </source>
</evidence>
<dbReference type="AlphaFoldDB" id="A0A0N5A4Q2"/>
<keyword evidence="8 11" id="KW-1133">Transmembrane helix</keyword>
<reference evidence="14" key="1">
    <citation type="submission" date="2017-02" db="UniProtKB">
        <authorList>
            <consortium name="WormBaseParasite"/>
        </authorList>
    </citation>
    <scope>IDENTIFICATION</scope>
</reference>
<feature type="signal peptide" evidence="12">
    <location>
        <begin position="1"/>
        <end position="17"/>
    </location>
</feature>
<keyword evidence="7 12" id="KW-0732">Signal</keyword>
<keyword evidence="6 11" id="KW-0812">Transmembrane</keyword>
<sequence length="524" mass="59927">MLGKLLLLLLVVGPINGYKILVYNPKMGHSHVNYMSQITRLLVEAGHDVYVLSSNIDHTLKDPYHVPGKIYYTKPSDIFSQHATDDGHIKRIWESSNDNVFSQVNVFRHFMEGTRAQGLTLIENEELAEYMTSQKFDSAIAETLYPYAFGLFKAWNINTTMIGSAGIMFDVFYPMFGIPFPTSYLPSSIYGATDKMSYIERIFNIITHLHFTYTSGLNSRYITLEDVFDEKYGVGFYQGDKIMTNASFIFINTNPFLDIPSPKSPKMIEVSGIGIPKPKPVDKEFDEILNRREKTILISFGSVSKSIYMSQEMKDGIVETTKSFPDITFIWKYEMPEDGTGKGVDNLVLKKWVPQNDLLNDKRLTLFLTHGGMGSTNEVAFSNVPAIVVPIFADQKRNAKLLERLEIGIFVEKEKLSDSAYLRKKFLEILNNEKYRINSIKTATMLKNKPIVSEELLIKHVEFACRFGQLPMLDLGSKDMGFIEYHNLDIYIPFFIVLMILLYGVVKLISILLSRMFFKKLKKD</sequence>
<feature type="transmembrane region" description="Helical" evidence="11">
    <location>
        <begin position="490"/>
        <end position="513"/>
    </location>
</feature>
<dbReference type="PANTHER" id="PTHR48043">
    <property type="entry name" value="EG:EG0003.4 PROTEIN-RELATED"/>
    <property type="match status" value="1"/>
</dbReference>
<evidence type="ECO:0000256" key="12">
    <source>
        <dbReference type="SAM" id="SignalP"/>
    </source>
</evidence>
<evidence type="ECO:0000256" key="5">
    <source>
        <dbReference type="ARBA" id="ARBA00022679"/>
    </source>
</evidence>
<dbReference type="InterPro" id="IPR002213">
    <property type="entry name" value="UDP_glucos_trans"/>
</dbReference>
<dbReference type="GO" id="GO:0015020">
    <property type="term" value="F:glucuronosyltransferase activity"/>
    <property type="evidence" value="ECO:0007669"/>
    <property type="project" value="UniProtKB-EC"/>
</dbReference>
<keyword evidence="4" id="KW-0328">Glycosyltransferase</keyword>
<dbReference type="GO" id="GO:0016020">
    <property type="term" value="C:membrane"/>
    <property type="evidence" value="ECO:0007669"/>
    <property type="project" value="UniProtKB-SubCell"/>
</dbReference>
<keyword evidence="9 11" id="KW-0472">Membrane</keyword>
<evidence type="ECO:0000256" key="1">
    <source>
        <dbReference type="ARBA" id="ARBA00004167"/>
    </source>
</evidence>
<dbReference type="PANTHER" id="PTHR48043:SF23">
    <property type="entry name" value="UDP-GLUCURONOSYLTRANSFERASE"/>
    <property type="match status" value="1"/>
</dbReference>
<dbReference type="WBParaSite" id="PTRK_0001668000.1">
    <property type="protein sequence ID" value="PTRK_0001668000.1"/>
    <property type="gene ID" value="PTRK_0001668000"/>
</dbReference>
<evidence type="ECO:0000256" key="6">
    <source>
        <dbReference type="ARBA" id="ARBA00022692"/>
    </source>
</evidence>
<organism evidence="13 14">
    <name type="scientific">Parastrongyloides trichosuri</name>
    <name type="common">Possum-specific nematode worm</name>
    <dbReference type="NCBI Taxonomy" id="131310"/>
    <lineage>
        <taxon>Eukaryota</taxon>
        <taxon>Metazoa</taxon>
        <taxon>Ecdysozoa</taxon>
        <taxon>Nematoda</taxon>
        <taxon>Chromadorea</taxon>
        <taxon>Rhabditida</taxon>
        <taxon>Tylenchina</taxon>
        <taxon>Panagrolaimomorpha</taxon>
        <taxon>Strongyloidoidea</taxon>
        <taxon>Strongyloididae</taxon>
        <taxon>Parastrongyloides</taxon>
    </lineage>
</organism>
<keyword evidence="13" id="KW-1185">Reference proteome</keyword>
<evidence type="ECO:0000256" key="4">
    <source>
        <dbReference type="ARBA" id="ARBA00022676"/>
    </source>
</evidence>
<accession>A0A0N5A4Q2</accession>
<evidence type="ECO:0000256" key="8">
    <source>
        <dbReference type="ARBA" id="ARBA00022989"/>
    </source>
</evidence>
<evidence type="ECO:0000256" key="2">
    <source>
        <dbReference type="ARBA" id="ARBA00009995"/>
    </source>
</evidence>
<dbReference type="EC" id="2.4.1.17" evidence="3"/>
<feature type="chain" id="PRO_5005892902" description="glucuronosyltransferase" evidence="12">
    <location>
        <begin position="18"/>
        <end position="524"/>
    </location>
</feature>
<dbReference type="CDD" id="cd03784">
    <property type="entry name" value="GT1_Gtf-like"/>
    <property type="match status" value="1"/>
</dbReference>
<evidence type="ECO:0000256" key="3">
    <source>
        <dbReference type="ARBA" id="ARBA00012544"/>
    </source>
</evidence>
<evidence type="ECO:0000256" key="9">
    <source>
        <dbReference type="ARBA" id="ARBA00023136"/>
    </source>
</evidence>
<dbReference type="SUPFAM" id="SSF53756">
    <property type="entry name" value="UDP-Glycosyltransferase/glycogen phosphorylase"/>
    <property type="match status" value="1"/>
</dbReference>
<evidence type="ECO:0000313" key="14">
    <source>
        <dbReference type="WBParaSite" id="PTRK_0001668000.1"/>
    </source>
</evidence>
<dbReference type="FunFam" id="3.40.50.2000:FF:000038">
    <property type="entry name" value="UDP-GlucuronosylTransferase"/>
    <property type="match status" value="1"/>
</dbReference>
<dbReference type="InterPro" id="IPR050271">
    <property type="entry name" value="UDP-glycosyltransferase"/>
</dbReference>
<dbReference type="Proteomes" id="UP000038045">
    <property type="component" value="Unplaced"/>
</dbReference>
<dbReference type="Gene3D" id="3.40.50.2000">
    <property type="entry name" value="Glycogen Phosphorylase B"/>
    <property type="match status" value="1"/>
</dbReference>
<comment type="subcellular location">
    <subcellularLocation>
        <location evidence="1">Membrane</location>
        <topology evidence="1">Single-pass membrane protein</topology>
    </subcellularLocation>
</comment>
<protein>
    <recommendedName>
        <fullName evidence="3">glucuronosyltransferase</fullName>
        <ecNumber evidence="3">2.4.1.17</ecNumber>
    </recommendedName>
</protein>
<comment type="catalytic activity">
    <reaction evidence="10">
        <text>glucuronate acceptor + UDP-alpha-D-glucuronate = acceptor beta-D-glucuronoside + UDP + H(+)</text>
        <dbReference type="Rhea" id="RHEA:21032"/>
        <dbReference type="ChEBI" id="CHEBI:15378"/>
        <dbReference type="ChEBI" id="CHEBI:58052"/>
        <dbReference type="ChEBI" id="CHEBI:58223"/>
        <dbReference type="ChEBI" id="CHEBI:132367"/>
        <dbReference type="ChEBI" id="CHEBI:132368"/>
        <dbReference type="EC" id="2.4.1.17"/>
    </reaction>
</comment>
<proteinExistence type="inferred from homology"/>
<evidence type="ECO:0000313" key="13">
    <source>
        <dbReference type="Proteomes" id="UP000038045"/>
    </source>
</evidence>
<comment type="similarity">
    <text evidence="2">Belongs to the UDP-glycosyltransferase family.</text>
</comment>
<keyword evidence="5" id="KW-0808">Transferase</keyword>